<sequence length="337" mass="36821">MKAHMATTLRDIPADDWDRLARSAGLYLSHRWLSGEESDPTATASYALVRDGDGDGDGALLAAAPLYLVHSEPNAFYDPDHLDLSGPPRPRVIAGARRGYHNAPLTDPALSAERRTACLTLLRDCAREHAERHGTTHWWPYLTEAAAGQLGAVYDGAVPQRLEADATIPLPGTGFDDYLDSLPSKRRVVVRRERAAFQAAGLRIRHLPLGECHRDAGRLLAVLQSAHGHTGDNADLMTRLLGRQAEAMGEQARVTAAYDGRRMAAFSLSYHFAGTTWLRAVGTDPACSAPFAYFNLTYYLPIEAAYREGTTALHAGMKAIHAKRLRGAEITDLYALR</sequence>
<gene>
    <name evidence="1" type="ORF">DEJ50_31765</name>
</gene>
<dbReference type="OrthoDB" id="8181984at2"/>
<name>A0A5P2D9A5_STRVZ</name>
<dbReference type="PANTHER" id="PTHR47017">
    <property type="entry name" value="ACYL-COA"/>
    <property type="match status" value="1"/>
</dbReference>
<dbReference type="SUPFAM" id="SSF55729">
    <property type="entry name" value="Acyl-CoA N-acyltransferases (Nat)"/>
    <property type="match status" value="1"/>
</dbReference>
<accession>A0A5P2D9A5</accession>
<dbReference type="PANTHER" id="PTHR47017:SF1">
    <property type="entry name" value="ACYL-COA"/>
    <property type="match status" value="1"/>
</dbReference>
<protein>
    <submittedName>
        <fullName evidence="1">GNAT family N-acetyltransferase</fullName>
    </submittedName>
</protein>
<proteinExistence type="predicted"/>
<dbReference type="Proteomes" id="UP000325211">
    <property type="component" value="Chromosome"/>
</dbReference>
<dbReference type="AlphaFoldDB" id="A0A5P2D9A5"/>
<dbReference type="Pfam" id="PF04339">
    <property type="entry name" value="FemAB_like"/>
    <property type="match status" value="1"/>
</dbReference>
<reference evidence="1 2" key="1">
    <citation type="submission" date="2018-05" db="EMBL/GenBank/DDBJ databases">
        <title>Streptomyces venezuelae.</title>
        <authorList>
            <person name="Kim W."/>
            <person name="Lee N."/>
            <person name="Cho B.-K."/>
        </authorList>
    </citation>
    <scope>NUCLEOTIDE SEQUENCE [LARGE SCALE GENOMIC DNA]</scope>
    <source>
        <strain evidence="1 2">ATCC 21782</strain>
    </source>
</reference>
<keyword evidence="1" id="KW-0808">Transferase</keyword>
<dbReference type="InterPro" id="IPR007434">
    <property type="entry name" value="FemAB-like"/>
</dbReference>
<organism evidence="1 2">
    <name type="scientific">Streptomyces venezuelae</name>
    <dbReference type="NCBI Taxonomy" id="54571"/>
    <lineage>
        <taxon>Bacteria</taxon>
        <taxon>Bacillati</taxon>
        <taxon>Actinomycetota</taxon>
        <taxon>Actinomycetes</taxon>
        <taxon>Kitasatosporales</taxon>
        <taxon>Streptomycetaceae</taxon>
        <taxon>Streptomyces</taxon>
    </lineage>
</organism>
<evidence type="ECO:0000313" key="2">
    <source>
        <dbReference type="Proteomes" id="UP000325211"/>
    </source>
</evidence>
<dbReference type="EMBL" id="CP029190">
    <property type="protein sequence ID" value="QES51752.1"/>
    <property type="molecule type" value="Genomic_DNA"/>
</dbReference>
<dbReference type="InterPro" id="IPR016181">
    <property type="entry name" value="Acyl_CoA_acyltransferase"/>
</dbReference>
<evidence type="ECO:0000313" key="1">
    <source>
        <dbReference type="EMBL" id="QES51752.1"/>
    </source>
</evidence>
<dbReference type="GO" id="GO:0016740">
    <property type="term" value="F:transferase activity"/>
    <property type="evidence" value="ECO:0007669"/>
    <property type="project" value="UniProtKB-KW"/>
</dbReference>